<name>A0A4C1WTQ4_EUMVA</name>
<organism evidence="1 2">
    <name type="scientific">Eumeta variegata</name>
    <name type="common">Bagworm moth</name>
    <name type="synonym">Eumeta japonica</name>
    <dbReference type="NCBI Taxonomy" id="151549"/>
    <lineage>
        <taxon>Eukaryota</taxon>
        <taxon>Metazoa</taxon>
        <taxon>Ecdysozoa</taxon>
        <taxon>Arthropoda</taxon>
        <taxon>Hexapoda</taxon>
        <taxon>Insecta</taxon>
        <taxon>Pterygota</taxon>
        <taxon>Neoptera</taxon>
        <taxon>Endopterygota</taxon>
        <taxon>Lepidoptera</taxon>
        <taxon>Glossata</taxon>
        <taxon>Ditrysia</taxon>
        <taxon>Tineoidea</taxon>
        <taxon>Psychidae</taxon>
        <taxon>Oiketicinae</taxon>
        <taxon>Eumeta</taxon>
    </lineage>
</organism>
<dbReference type="EMBL" id="BGZK01000637">
    <property type="protein sequence ID" value="GBP53972.1"/>
    <property type="molecule type" value="Genomic_DNA"/>
</dbReference>
<gene>
    <name evidence="1" type="ORF">EVAR_36855_1</name>
</gene>
<protein>
    <submittedName>
        <fullName evidence="1">Uncharacterized protein</fullName>
    </submittedName>
</protein>
<comment type="caution">
    <text evidence="1">The sequence shown here is derived from an EMBL/GenBank/DDBJ whole genome shotgun (WGS) entry which is preliminary data.</text>
</comment>
<evidence type="ECO:0000313" key="2">
    <source>
        <dbReference type="Proteomes" id="UP000299102"/>
    </source>
</evidence>
<dbReference type="AlphaFoldDB" id="A0A4C1WTQ4"/>
<evidence type="ECO:0000313" key="1">
    <source>
        <dbReference type="EMBL" id="GBP53972.1"/>
    </source>
</evidence>
<keyword evidence="2" id="KW-1185">Reference proteome</keyword>
<reference evidence="1 2" key="1">
    <citation type="journal article" date="2019" name="Commun. Biol.">
        <title>The bagworm genome reveals a unique fibroin gene that provides high tensile strength.</title>
        <authorList>
            <person name="Kono N."/>
            <person name="Nakamura H."/>
            <person name="Ohtoshi R."/>
            <person name="Tomita M."/>
            <person name="Numata K."/>
            <person name="Arakawa K."/>
        </authorList>
    </citation>
    <scope>NUCLEOTIDE SEQUENCE [LARGE SCALE GENOMIC DNA]</scope>
</reference>
<sequence>MKVILIDNPICGAGAGRAGARRARESPARAYRPRRRSIIRAPLRVSFPATCANWVAITYEQIHWRRSMGDKSRELTDGTDTR</sequence>
<accession>A0A4C1WTQ4</accession>
<proteinExistence type="predicted"/>
<dbReference type="Proteomes" id="UP000299102">
    <property type="component" value="Unassembled WGS sequence"/>
</dbReference>